<gene>
    <name evidence="2" type="ORF">TrCOL_g5450</name>
</gene>
<dbReference type="AlphaFoldDB" id="A0A9W7GPI9"/>
<dbReference type="Proteomes" id="UP001165065">
    <property type="component" value="Unassembled WGS sequence"/>
</dbReference>
<sequence>MDPRLQEALKQLRKKSKALSKELSNARTLSSLTSKGSLILSNLHNIPNDPNLFNLHLTNYGETGEEEVVLIELPRTPPGVVGGREGAKIYAADLFSQGKRGKRGVGRVEEILGKVEEAICTCEEGLEGEEEGVFKCRDKSKGLVKVDWEGGREREEEEEGLREGREEERRKKEGKGKGRKVKKENYRVLHFPFTTNVEEGGETTTTTKTKTTTAPPTPPQQPTHVIYVGRNRVGNEELSVSLGRDGDVWMHARGTPGAHVIVRAAGGGNKFRGEWGGEEDGGWGEALKAGADLAAFYSDFRNERKAEVTMALPKHVLKPRMAKLGAVKIREEVGNIIGNPFEVPEICKKMREESGQGEWEMGKRRK</sequence>
<dbReference type="GO" id="GO:1990112">
    <property type="term" value="C:RQC complex"/>
    <property type="evidence" value="ECO:0007669"/>
    <property type="project" value="TreeGrafter"/>
</dbReference>
<dbReference type="GO" id="GO:0000049">
    <property type="term" value="F:tRNA binding"/>
    <property type="evidence" value="ECO:0007669"/>
    <property type="project" value="TreeGrafter"/>
</dbReference>
<comment type="caution">
    <text evidence="2">The sequence shown here is derived from an EMBL/GenBank/DDBJ whole genome shotgun (WGS) entry which is preliminary data.</text>
</comment>
<dbReference type="PANTHER" id="PTHR15239:SF6">
    <property type="entry name" value="RIBOSOME QUALITY CONTROL COMPLEX SUBUNIT NEMF"/>
    <property type="match status" value="1"/>
</dbReference>
<protein>
    <recommendedName>
        <fullName evidence="4">NFACT RNA-binding domain-containing protein</fullName>
    </recommendedName>
</protein>
<dbReference type="InterPro" id="IPR051608">
    <property type="entry name" value="RQC_Subunit_NEMF"/>
</dbReference>
<dbReference type="PANTHER" id="PTHR15239">
    <property type="entry name" value="NUCLEAR EXPORT MEDIATOR FACTOR NEMF"/>
    <property type="match status" value="1"/>
</dbReference>
<accession>A0A9W7GPI9</accession>
<evidence type="ECO:0000313" key="2">
    <source>
        <dbReference type="EMBL" id="GMI47672.1"/>
    </source>
</evidence>
<feature type="region of interest" description="Disordered" evidence="1">
    <location>
        <begin position="198"/>
        <end position="224"/>
    </location>
</feature>
<dbReference type="GO" id="GO:0072344">
    <property type="term" value="P:rescue of stalled ribosome"/>
    <property type="evidence" value="ECO:0007669"/>
    <property type="project" value="TreeGrafter"/>
</dbReference>
<evidence type="ECO:0000256" key="1">
    <source>
        <dbReference type="SAM" id="MobiDB-lite"/>
    </source>
</evidence>
<evidence type="ECO:0008006" key="4">
    <source>
        <dbReference type="Google" id="ProtNLM"/>
    </source>
</evidence>
<feature type="compositionally biased region" description="Low complexity" evidence="1">
    <location>
        <begin position="203"/>
        <end position="214"/>
    </location>
</feature>
<dbReference type="GO" id="GO:0043023">
    <property type="term" value="F:ribosomal large subunit binding"/>
    <property type="evidence" value="ECO:0007669"/>
    <property type="project" value="TreeGrafter"/>
</dbReference>
<reference evidence="3" key="1">
    <citation type="journal article" date="2023" name="Commun. Biol.">
        <title>Genome analysis of Parmales, the sister group of diatoms, reveals the evolutionary specialization of diatoms from phago-mixotrophs to photoautotrophs.</title>
        <authorList>
            <person name="Ban H."/>
            <person name="Sato S."/>
            <person name="Yoshikawa S."/>
            <person name="Yamada K."/>
            <person name="Nakamura Y."/>
            <person name="Ichinomiya M."/>
            <person name="Sato N."/>
            <person name="Blanc-Mathieu R."/>
            <person name="Endo H."/>
            <person name="Kuwata A."/>
            <person name="Ogata H."/>
        </authorList>
    </citation>
    <scope>NUCLEOTIDE SEQUENCE [LARGE SCALE GENOMIC DNA]</scope>
</reference>
<feature type="region of interest" description="Disordered" evidence="1">
    <location>
        <begin position="148"/>
        <end position="181"/>
    </location>
</feature>
<dbReference type="OrthoDB" id="436717at2759"/>
<evidence type="ECO:0000313" key="3">
    <source>
        <dbReference type="Proteomes" id="UP001165065"/>
    </source>
</evidence>
<feature type="compositionally biased region" description="Basic residues" evidence="1">
    <location>
        <begin position="172"/>
        <end position="181"/>
    </location>
</feature>
<feature type="compositionally biased region" description="Basic and acidic residues" evidence="1">
    <location>
        <begin position="161"/>
        <end position="171"/>
    </location>
</feature>
<organism evidence="2 3">
    <name type="scientific">Triparma columacea</name>
    <dbReference type="NCBI Taxonomy" id="722753"/>
    <lineage>
        <taxon>Eukaryota</taxon>
        <taxon>Sar</taxon>
        <taxon>Stramenopiles</taxon>
        <taxon>Ochrophyta</taxon>
        <taxon>Bolidophyceae</taxon>
        <taxon>Parmales</taxon>
        <taxon>Triparmaceae</taxon>
        <taxon>Triparma</taxon>
    </lineage>
</organism>
<dbReference type="EMBL" id="BRYA01000353">
    <property type="protein sequence ID" value="GMI47672.1"/>
    <property type="molecule type" value="Genomic_DNA"/>
</dbReference>
<keyword evidence="3" id="KW-1185">Reference proteome</keyword>
<name>A0A9W7GPI9_9STRA</name>
<proteinExistence type="predicted"/>